<keyword evidence="1" id="KW-0805">Transcription regulation</keyword>
<dbReference type="AlphaFoldDB" id="A0AAW4PNI9"/>
<accession>A0AAW4PNI9</accession>
<evidence type="ECO:0000256" key="2">
    <source>
        <dbReference type="ARBA" id="ARBA00023125"/>
    </source>
</evidence>
<reference evidence="5 6" key="1">
    <citation type="submission" date="2021-06" db="EMBL/GenBank/DDBJ databases">
        <title>Halomicroarcula sp. a new haloarchaeum isolated from saline soil.</title>
        <authorList>
            <person name="Duran-Viseras A."/>
            <person name="Sanchez-Porro C."/>
            <person name="Ventosa A."/>
        </authorList>
    </citation>
    <scope>NUCLEOTIDE SEQUENCE [LARGE SCALE GENOMIC DNA]</scope>
    <source>
        <strain evidence="5 6">F13</strain>
    </source>
</reference>
<protein>
    <submittedName>
        <fullName evidence="5">Helix-turn-helix transcriptional regulator</fullName>
    </submittedName>
</protein>
<evidence type="ECO:0000313" key="5">
    <source>
        <dbReference type="EMBL" id="MBX0322155.1"/>
    </source>
</evidence>
<sequence length="118" mass="12721">MGTDGDATGGQTSERRQLRRATAILGKKWHPMLIDTLLVAGPLGFNDLKARVDGISDKVLSEALDDLQESGLVTRDVIDDKPVRVEYSLTTAGADLAPIIDALQSWSRDHLAEGQPPT</sequence>
<gene>
    <name evidence="5" type="ORF">EGH21_03815</name>
</gene>
<dbReference type="RefSeq" id="WP_220617129.1">
    <property type="nucleotide sequence ID" value="NZ_RKLR01000001.1"/>
</dbReference>
<dbReference type="PANTHER" id="PTHR33204">
    <property type="entry name" value="TRANSCRIPTIONAL REGULATOR, MARR FAMILY"/>
    <property type="match status" value="1"/>
</dbReference>
<dbReference type="PANTHER" id="PTHR33204:SF18">
    <property type="entry name" value="TRANSCRIPTIONAL REGULATORY PROTEIN"/>
    <property type="match status" value="1"/>
</dbReference>
<keyword evidence="2" id="KW-0238">DNA-binding</keyword>
<evidence type="ECO:0000313" key="6">
    <source>
        <dbReference type="Proteomes" id="UP001430377"/>
    </source>
</evidence>
<evidence type="ECO:0000259" key="4">
    <source>
        <dbReference type="PROSITE" id="PS51118"/>
    </source>
</evidence>
<keyword evidence="6" id="KW-1185">Reference proteome</keyword>
<dbReference type="SUPFAM" id="SSF46785">
    <property type="entry name" value="Winged helix' DNA-binding domain"/>
    <property type="match status" value="1"/>
</dbReference>
<dbReference type="Gene3D" id="1.10.10.10">
    <property type="entry name" value="Winged helix-like DNA-binding domain superfamily/Winged helix DNA-binding domain"/>
    <property type="match status" value="1"/>
</dbReference>
<proteinExistence type="predicted"/>
<keyword evidence="3" id="KW-0804">Transcription</keyword>
<dbReference type="EMBL" id="RKLR01000001">
    <property type="protein sequence ID" value="MBX0322155.1"/>
    <property type="molecule type" value="Genomic_DNA"/>
</dbReference>
<dbReference type="PROSITE" id="PS51118">
    <property type="entry name" value="HTH_HXLR"/>
    <property type="match status" value="1"/>
</dbReference>
<dbReference type="GO" id="GO:0003677">
    <property type="term" value="F:DNA binding"/>
    <property type="evidence" value="ECO:0007669"/>
    <property type="project" value="UniProtKB-KW"/>
</dbReference>
<evidence type="ECO:0000256" key="1">
    <source>
        <dbReference type="ARBA" id="ARBA00023015"/>
    </source>
</evidence>
<dbReference type="Proteomes" id="UP001430377">
    <property type="component" value="Unassembled WGS sequence"/>
</dbReference>
<dbReference type="InterPro" id="IPR002577">
    <property type="entry name" value="HTH_HxlR"/>
</dbReference>
<dbReference type="Pfam" id="PF01638">
    <property type="entry name" value="HxlR"/>
    <property type="match status" value="1"/>
</dbReference>
<organism evidence="5 6">
    <name type="scientific">Haloarcula rubra</name>
    <dbReference type="NCBI Taxonomy" id="2487747"/>
    <lineage>
        <taxon>Archaea</taxon>
        <taxon>Methanobacteriati</taxon>
        <taxon>Methanobacteriota</taxon>
        <taxon>Stenosarchaea group</taxon>
        <taxon>Halobacteria</taxon>
        <taxon>Halobacteriales</taxon>
        <taxon>Haloarculaceae</taxon>
        <taxon>Haloarcula</taxon>
    </lineage>
</organism>
<name>A0AAW4PNI9_9EURY</name>
<evidence type="ECO:0000256" key="3">
    <source>
        <dbReference type="ARBA" id="ARBA00023163"/>
    </source>
</evidence>
<dbReference type="InterPro" id="IPR036390">
    <property type="entry name" value="WH_DNA-bd_sf"/>
</dbReference>
<feature type="domain" description="HTH hxlR-type" evidence="4">
    <location>
        <begin position="13"/>
        <end position="115"/>
    </location>
</feature>
<comment type="caution">
    <text evidence="5">The sequence shown here is derived from an EMBL/GenBank/DDBJ whole genome shotgun (WGS) entry which is preliminary data.</text>
</comment>
<dbReference type="InterPro" id="IPR036388">
    <property type="entry name" value="WH-like_DNA-bd_sf"/>
</dbReference>